<evidence type="ECO:0008006" key="3">
    <source>
        <dbReference type="Google" id="ProtNLM"/>
    </source>
</evidence>
<name>A0ABS5C4C9_9BACT</name>
<dbReference type="RefSeq" id="WP_210663100.1">
    <property type="nucleotide sequence ID" value="NZ_JAGKQQ010000002.1"/>
</dbReference>
<keyword evidence="2" id="KW-1185">Reference proteome</keyword>
<sequence>MLAEAGLGDTTNWLFIDYSTWGGRIDCVYGLGSSAGRAFGPVDESGRDTVEPTYLELMSAFGVASADALNFPPFVRGFWGE</sequence>
<organism evidence="1 2">
    <name type="scientific">Gemmata palustris</name>
    <dbReference type="NCBI Taxonomy" id="2822762"/>
    <lineage>
        <taxon>Bacteria</taxon>
        <taxon>Pseudomonadati</taxon>
        <taxon>Planctomycetota</taxon>
        <taxon>Planctomycetia</taxon>
        <taxon>Gemmatales</taxon>
        <taxon>Gemmataceae</taxon>
        <taxon>Gemmata</taxon>
    </lineage>
</organism>
<gene>
    <name evidence="1" type="ORF">J8F10_36490</name>
</gene>
<reference evidence="1 2" key="1">
    <citation type="submission" date="2021-04" db="EMBL/GenBank/DDBJ databases">
        <authorList>
            <person name="Ivanova A."/>
        </authorList>
    </citation>
    <scope>NUCLEOTIDE SEQUENCE [LARGE SCALE GENOMIC DNA]</scope>
    <source>
        <strain evidence="1 2">G18</strain>
    </source>
</reference>
<accession>A0ABS5C4C9</accession>
<proteinExistence type="predicted"/>
<evidence type="ECO:0000313" key="1">
    <source>
        <dbReference type="EMBL" id="MBP3960753.1"/>
    </source>
</evidence>
<comment type="caution">
    <text evidence="1">The sequence shown here is derived from an EMBL/GenBank/DDBJ whole genome shotgun (WGS) entry which is preliminary data.</text>
</comment>
<protein>
    <recommendedName>
        <fullName evidence="3">Sulfatase N-terminal domain-containing protein</fullName>
    </recommendedName>
</protein>
<dbReference type="Proteomes" id="UP000676565">
    <property type="component" value="Unassembled WGS sequence"/>
</dbReference>
<dbReference type="EMBL" id="JAGKQQ010000002">
    <property type="protein sequence ID" value="MBP3960753.1"/>
    <property type="molecule type" value="Genomic_DNA"/>
</dbReference>
<evidence type="ECO:0000313" key="2">
    <source>
        <dbReference type="Proteomes" id="UP000676565"/>
    </source>
</evidence>